<comment type="catalytic activity">
    <reaction evidence="18">
        <text>tetradecanal + NAD(+) + H2O = tetradecanoate + NADH + 2 H(+)</text>
        <dbReference type="Rhea" id="RHEA:44172"/>
        <dbReference type="ChEBI" id="CHEBI:15377"/>
        <dbReference type="ChEBI" id="CHEBI:15378"/>
        <dbReference type="ChEBI" id="CHEBI:30807"/>
        <dbReference type="ChEBI" id="CHEBI:57540"/>
        <dbReference type="ChEBI" id="CHEBI:57945"/>
        <dbReference type="ChEBI" id="CHEBI:84067"/>
    </reaction>
</comment>
<keyword evidence="11 28" id="KW-0560">Oxidoreductase</keyword>
<feature type="active site" evidence="29 30">
    <location>
        <position position="207"/>
    </location>
</feature>
<evidence type="ECO:0000256" key="31">
    <source>
        <dbReference type="RuleBase" id="RU003345"/>
    </source>
</evidence>
<name>A0A8T2K796_9PIPI</name>
<comment type="catalytic activity">
    <reaction evidence="27">
        <text>an aldehyde + NAD(+) + H2O = a carboxylate + NADH + 2 H(+)</text>
        <dbReference type="Rhea" id="RHEA:16185"/>
        <dbReference type="ChEBI" id="CHEBI:15377"/>
        <dbReference type="ChEBI" id="CHEBI:15378"/>
        <dbReference type="ChEBI" id="CHEBI:17478"/>
        <dbReference type="ChEBI" id="CHEBI:29067"/>
        <dbReference type="ChEBI" id="CHEBI:57540"/>
        <dbReference type="ChEBI" id="CHEBI:57945"/>
        <dbReference type="EC" id="1.2.1.3"/>
    </reaction>
</comment>
<keyword evidence="8" id="KW-0276">Fatty acid metabolism</keyword>
<evidence type="ECO:0000256" key="28">
    <source>
        <dbReference type="PIRNR" id="PIRNR036492"/>
    </source>
</evidence>
<feature type="domain" description="Aldehyde dehydrogenase" evidence="33">
    <location>
        <begin position="2"/>
        <end position="421"/>
    </location>
</feature>
<evidence type="ECO:0000259" key="33">
    <source>
        <dbReference type="Pfam" id="PF00171"/>
    </source>
</evidence>
<dbReference type="Gene3D" id="3.40.309.10">
    <property type="entry name" value="Aldehyde Dehydrogenase, Chain A, domain 2"/>
    <property type="match status" value="1"/>
</dbReference>
<dbReference type="InterPro" id="IPR016161">
    <property type="entry name" value="Ald_DH/histidinol_DH"/>
</dbReference>
<evidence type="ECO:0000256" key="12">
    <source>
        <dbReference type="ARBA" id="ARBA00023027"/>
    </source>
</evidence>
<dbReference type="InterPro" id="IPR029510">
    <property type="entry name" value="Ald_DH_CS_GLU"/>
</dbReference>
<evidence type="ECO:0000256" key="2">
    <source>
        <dbReference type="ARBA" id="ARBA00004524"/>
    </source>
</evidence>
<dbReference type="PROSITE" id="PS00687">
    <property type="entry name" value="ALDEHYDE_DEHYDR_GLU"/>
    <property type="match status" value="1"/>
</dbReference>
<evidence type="ECO:0000256" key="9">
    <source>
        <dbReference type="ARBA" id="ARBA00022848"/>
    </source>
</evidence>
<evidence type="ECO:0000256" key="17">
    <source>
        <dbReference type="ARBA" id="ARBA00047920"/>
    </source>
</evidence>
<comment type="catalytic activity">
    <reaction evidence="22">
        <text>octanal + NAD(+) + H2O = octanoate + NADH + 2 H(+)</text>
        <dbReference type="Rhea" id="RHEA:44100"/>
        <dbReference type="ChEBI" id="CHEBI:15377"/>
        <dbReference type="ChEBI" id="CHEBI:15378"/>
        <dbReference type="ChEBI" id="CHEBI:17935"/>
        <dbReference type="ChEBI" id="CHEBI:25646"/>
        <dbReference type="ChEBI" id="CHEBI:57540"/>
        <dbReference type="ChEBI" id="CHEBI:57945"/>
    </reaction>
</comment>
<dbReference type="Pfam" id="PF00171">
    <property type="entry name" value="Aldedh"/>
    <property type="match status" value="1"/>
</dbReference>
<proteinExistence type="inferred from homology"/>
<evidence type="ECO:0000256" key="25">
    <source>
        <dbReference type="ARBA" id="ARBA00048972"/>
    </source>
</evidence>
<dbReference type="Proteomes" id="UP000812440">
    <property type="component" value="Chromosome 2"/>
</dbReference>
<comment type="similarity">
    <text evidence="3 28 31">Belongs to the aldehyde dehydrogenase family.</text>
</comment>
<comment type="catalytic activity">
    <reaction evidence="23">
        <text>(2E)-hexadecenal + NAD(+) + H2O = (E)-hexadec-2-enoate + NADH + 2 H(+)</text>
        <dbReference type="Rhea" id="RHEA:36135"/>
        <dbReference type="ChEBI" id="CHEBI:15377"/>
        <dbReference type="ChEBI" id="CHEBI:15378"/>
        <dbReference type="ChEBI" id="CHEBI:17585"/>
        <dbReference type="ChEBI" id="CHEBI:57540"/>
        <dbReference type="ChEBI" id="CHEBI:57945"/>
        <dbReference type="ChEBI" id="CHEBI:72745"/>
    </reaction>
</comment>
<evidence type="ECO:0000313" key="35">
    <source>
        <dbReference type="Proteomes" id="UP000812440"/>
    </source>
</evidence>
<reference evidence="34" key="1">
    <citation type="thesis" date="2020" institute="ProQuest LLC" country="789 East Eisenhower Parkway, Ann Arbor, MI, USA">
        <title>Comparative Genomics and Chromosome Evolution.</title>
        <authorList>
            <person name="Mudd A.B."/>
        </authorList>
    </citation>
    <scope>NUCLEOTIDE SEQUENCE</scope>
    <source>
        <strain evidence="34">Female2</strain>
        <tissue evidence="34">Blood</tissue>
    </source>
</reference>
<dbReference type="FunFam" id="3.40.309.10:FF:000003">
    <property type="entry name" value="Aldehyde dehydrogenase"/>
    <property type="match status" value="1"/>
</dbReference>
<evidence type="ECO:0000256" key="27">
    <source>
        <dbReference type="ARBA" id="ARBA00049194"/>
    </source>
</evidence>
<comment type="catalytic activity">
    <reaction evidence="19">
        <text>dodecanoate + NADH + 2 H(+) = dodecanal + NAD(+) + H2O</text>
        <dbReference type="Rhea" id="RHEA:44168"/>
        <dbReference type="ChEBI" id="CHEBI:15377"/>
        <dbReference type="ChEBI" id="CHEBI:15378"/>
        <dbReference type="ChEBI" id="CHEBI:18262"/>
        <dbReference type="ChEBI" id="CHEBI:27836"/>
        <dbReference type="ChEBI" id="CHEBI:57540"/>
        <dbReference type="ChEBI" id="CHEBI:57945"/>
    </reaction>
</comment>
<evidence type="ECO:0000256" key="5">
    <source>
        <dbReference type="ARBA" id="ARBA00022553"/>
    </source>
</evidence>
<dbReference type="GO" id="GO:0004028">
    <property type="term" value="F:3-chloroallyl aldehyde dehydrogenase activity"/>
    <property type="evidence" value="ECO:0007669"/>
    <property type="project" value="TreeGrafter"/>
</dbReference>
<keyword evidence="10 32" id="KW-1133">Transmembrane helix</keyword>
<comment type="subunit">
    <text evidence="4">Homodimer.</text>
</comment>
<dbReference type="PIRSF" id="PIRSF036492">
    <property type="entry name" value="ALDH"/>
    <property type="match status" value="1"/>
</dbReference>
<comment type="catalytic activity">
    <reaction evidence="20">
        <text>22-oxodocosanoate + NAD(+) + H2O = docosanedioate + NADH + 2 H(+)</text>
        <dbReference type="Rhea" id="RHEA:39015"/>
        <dbReference type="ChEBI" id="CHEBI:15377"/>
        <dbReference type="ChEBI" id="CHEBI:15378"/>
        <dbReference type="ChEBI" id="CHEBI:57540"/>
        <dbReference type="ChEBI" id="CHEBI:57945"/>
        <dbReference type="ChEBI" id="CHEBI:76298"/>
        <dbReference type="ChEBI" id="CHEBI:76299"/>
    </reaction>
</comment>
<comment type="catalytic activity">
    <reaction evidence="17">
        <text>(2E,6E)-farnesal + NAD(+) + H2O = (2E,6E)-farnesoate + NADH + 2 H(+)</text>
        <dbReference type="Rhea" id="RHEA:24216"/>
        <dbReference type="ChEBI" id="CHEBI:15377"/>
        <dbReference type="ChEBI" id="CHEBI:15378"/>
        <dbReference type="ChEBI" id="CHEBI:15894"/>
        <dbReference type="ChEBI" id="CHEBI:57540"/>
        <dbReference type="ChEBI" id="CHEBI:57945"/>
        <dbReference type="ChEBI" id="CHEBI:83276"/>
        <dbReference type="EC" id="1.2.1.94"/>
    </reaction>
</comment>
<dbReference type="PANTHER" id="PTHR43570:SF9">
    <property type="entry name" value="ALDEHYDE DEHYDROGENASE FAMILY 3 MEMBER A2"/>
    <property type="match status" value="1"/>
</dbReference>
<keyword evidence="9" id="KW-0492">Microsome</keyword>
<evidence type="ECO:0000256" key="1">
    <source>
        <dbReference type="ARBA" id="ARBA00004131"/>
    </source>
</evidence>
<dbReference type="GO" id="GO:0006081">
    <property type="term" value="P:aldehyde metabolic process"/>
    <property type="evidence" value="ECO:0007669"/>
    <property type="project" value="InterPro"/>
</dbReference>
<evidence type="ECO:0000256" key="21">
    <source>
        <dbReference type="ARBA" id="ARBA00048648"/>
    </source>
</evidence>
<evidence type="ECO:0000256" key="24">
    <source>
        <dbReference type="ARBA" id="ARBA00048895"/>
    </source>
</evidence>
<keyword evidence="14 32" id="KW-0472">Membrane</keyword>
<evidence type="ECO:0000256" key="4">
    <source>
        <dbReference type="ARBA" id="ARBA00011738"/>
    </source>
</evidence>
<dbReference type="Gene3D" id="3.40.605.10">
    <property type="entry name" value="Aldehyde Dehydrogenase, Chain A, domain 1"/>
    <property type="match status" value="1"/>
</dbReference>
<dbReference type="InterPro" id="IPR015590">
    <property type="entry name" value="Aldehyde_DH_dom"/>
</dbReference>
<dbReference type="GO" id="GO:0005789">
    <property type="term" value="C:endoplasmic reticulum membrane"/>
    <property type="evidence" value="ECO:0007669"/>
    <property type="project" value="UniProtKB-SubCell"/>
</dbReference>
<evidence type="ECO:0000256" key="18">
    <source>
        <dbReference type="ARBA" id="ARBA00047959"/>
    </source>
</evidence>
<dbReference type="PANTHER" id="PTHR43570">
    <property type="entry name" value="ALDEHYDE DEHYDROGENASE"/>
    <property type="match status" value="1"/>
</dbReference>
<keyword evidence="35" id="KW-1185">Reference proteome</keyword>
<evidence type="ECO:0000256" key="26">
    <source>
        <dbReference type="ARBA" id="ARBA00049148"/>
    </source>
</evidence>
<comment type="catalytic activity">
    <reaction evidence="25">
        <text>decanal + NAD(+) + H2O = decanoate + NADH + 2 H(+)</text>
        <dbReference type="Rhea" id="RHEA:44104"/>
        <dbReference type="ChEBI" id="CHEBI:15377"/>
        <dbReference type="ChEBI" id="CHEBI:15378"/>
        <dbReference type="ChEBI" id="CHEBI:27689"/>
        <dbReference type="ChEBI" id="CHEBI:31457"/>
        <dbReference type="ChEBI" id="CHEBI:57540"/>
        <dbReference type="ChEBI" id="CHEBI:57945"/>
    </reaction>
</comment>
<evidence type="ECO:0000256" key="15">
    <source>
        <dbReference type="ARBA" id="ARBA00047498"/>
    </source>
</evidence>
<dbReference type="PROSITE" id="PS00070">
    <property type="entry name" value="ALDEHYDE_DEHYDR_CYS"/>
    <property type="match status" value="1"/>
</dbReference>
<dbReference type="SUPFAM" id="SSF53720">
    <property type="entry name" value="ALDH-like"/>
    <property type="match status" value="1"/>
</dbReference>
<gene>
    <name evidence="34" type="ORF">GDO86_003765</name>
</gene>
<dbReference type="AlphaFoldDB" id="A0A8T2K796"/>
<feature type="active site" evidence="29">
    <location>
        <position position="241"/>
    </location>
</feature>
<evidence type="ECO:0000256" key="29">
    <source>
        <dbReference type="PIRSR" id="PIRSR036492-1"/>
    </source>
</evidence>
<comment type="caution">
    <text evidence="34">The sequence shown here is derived from an EMBL/GenBank/DDBJ whole genome shotgun (WGS) entry which is preliminary data.</text>
</comment>
<evidence type="ECO:0000256" key="11">
    <source>
        <dbReference type="ARBA" id="ARBA00023002"/>
    </source>
</evidence>
<evidence type="ECO:0000256" key="22">
    <source>
        <dbReference type="ARBA" id="ARBA00048806"/>
    </source>
</evidence>
<comment type="catalytic activity">
    <reaction evidence="16">
        <text>heptanal + NAD(+) + H2O = heptanoate + NADH + 2 H(+)</text>
        <dbReference type="Rhea" id="RHEA:44108"/>
        <dbReference type="ChEBI" id="CHEBI:15377"/>
        <dbReference type="ChEBI" id="CHEBI:15378"/>
        <dbReference type="ChEBI" id="CHEBI:32362"/>
        <dbReference type="ChEBI" id="CHEBI:34787"/>
        <dbReference type="ChEBI" id="CHEBI:57540"/>
        <dbReference type="ChEBI" id="CHEBI:57945"/>
    </reaction>
</comment>
<keyword evidence="13" id="KW-0443">Lipid metabolism</keyword>
<dbReference type="CDD" id="cd07132">
    <property type="entry name" value="ALDH_F3AB"/>
    <property type="match status" value="1"/>
</dbReference>
<keyword evidence="7" id="KW-0256">Endoplasmic reticulum</keyword>
<evidence type="ECO:0000256" key="19">
    <source>
        <dbReference type="ARBA" id="ARBA00048322"/>
    </source>
</evidence>
<evidence type="ECO:0000256" key="32">
    <source>
        <dbReference type="SAM" id="Phobius"/>
    </source>
</evidence>
<evidence type="ECO:0000256" key="7">
    <source>
        <dbReference type="ARBA" id="ARBA00022824"/>
    </source>
</evidence>
<protein>
    <recommendedName>
        <fullName evidence="28">Aldehyde dehydrogenase</fullName>
    </recommendedName>
</protein>
<dbReference type="InterPro" id="IPR016163">
    <property type="entry name" value="Ald_DH_C"/>
</dbReference>
<comment type="catalytic activity">
    <reaction evidence="21">
        <text>octadecanal + NAD(+) + H2O = octadecanoate + NADH + 2 H(+)</text>
        <dbReference type="Rhea" id="RHEA:44020"/>
        <dbReference type="ChEBI" id="CHEBI:15377"/>
        <dbReference type="ChEBI" id="CHEBI:15378"/>
        <dbReference type="ChEBI" id="CHEBI:17034"/>
        <dbReference type="ChEBI" id="CHEBI:25629"/>
        <dbReference type="ChEBI" id="CHEBI:57540"/>
        <dbReference type="ChEBI" id="CHEBI:57945"/>
    </reaction>
</comment>
<evidence type="ECO:0000256" key="6">
    <source>
        <dbReference type="ARBA" id="ARBA00022692"/>
    </source>
</evidence>
<sequence length="506" mass="57317">MKQIVDSARRAFMTGKTRSIDFRIQQLKALKQMFTEHENDIVKALKADLNKSYCNAYAYEIMGVMGEIRLAIESLPEWTAQQHVKKNITTMQDDVYIKYEPLGVTLIIGAWNYPLVVLLQPLVGAIAAGNAAVIKPSEVSENTAKLLENLIPHYLDKELYPIVNGGISETTELLAQRFDHIFYTGNTNVGKIIMLAASKFLTPVTLELGGKSPCYIDKNCDIDIASRRITWGKFANCGQTCIAPDYILCDKSIQDKLVEKIKETLKEFYGEDVKQSPDYERIINKRHFKRLLALMEGQRIVHGGTYDEETCYIEPTVIAEVNPESKIMQEEIFGPLLPILSVKNIDEAINFINAKEKPLALYVFSKDKKVINRMISETSSGGVTANDVIMHFTVNELPFGGVGHSGMGSYHGKHSFDTFSHKRGCLIKSLKMEGMNKIRYPPFSRKKLEWAKFLLTTKVDKKRVGLVLFPLIAILAAVIFKKYRWELSGRVIQLVLAFQRKLYKQD</sequence>
<keyword evidence="6 32" id="KW-0812">Transmembrane</keyword>
<feature type="transmembrane region" description="Helical" evidence="32">
    <location>
        <begin position="464"/>
        <end position="480"/>
    </location>
</feature>
<evidence type="ECO:0000256" key="13">
    <source>
        <dbReference type="ARBA" id="ARBA00023098"/>
    </source>
</evidence>
<evidence type="ECO:0000313" key="34">
    <source>
        <dbReference type="EMBL" id="KAG8451694.1"/>
    </source>
</evidence>
<evidence type="ECO:0000256" key="16">
    <source>
        <dbReference type="ARBA" id="ARBA00047531"/>
    </source>
</evidence>
<comment type="subcellular location">
    <subcellularLocation>
        <location evidence="1">Endoplasmic reticulum membrane</location>
        <topology evidence="1">Single-pass membrane protein</topology>
        <orientation evidence="1">Cytoplasmic side</orientation>
    </subcellularLocation>
    <subcellularLocation>
        <location evidence="2">Microsome membrane</location>
    </subcellularLocation>
</comment>
<dbReference type="InterPro" id="IPR016162">
    <property type="entry name" value="Ald_DH_N"/>
</dbReference>
<evidence type="ECO:0000256" key="3">
    <source>
        <dbReference type="ARBA" id="ARBA00009986"/>
    </source>
</evidence>
<evidence type="ECO:0000256" key="8">
    <source>
        <dbReference type="ARBA" id="ARBA00022832"/>
    </source>
</evidence>
<organism evidence="34 35">
    <name type="scientific">Hymenochirus boettgeri</name>
    <name type="common">Congo dwarf clawed frog</name>
    <dbReference type="NCBI Taxonomy" id="247094"/>
    <lineage>
        <taxon>Eukaryota</taxon>
        <taxon>Metazoa</taxon>
        <taxon>Chordata</taxon>
        <taxon>Craniata</taxon>
        <taxon>Vertebrata</taxon>
        <taxon>Euteleostomi</taxon>
        <taxon>Amphibia</taxon>
        <taxon>Batrachia</taxon>
        <taxon>Anura</taxon>
        <taxon>Pipoidea</taxon>
        <taxon>Pipidae</taxon>
        <taxon>Pipinae</taxon>
        <taxon>Hymenochirus</taxon>
    </lineage>
</organism>
<dbReference type="InterPro" id="IPR012394">
    <property type="entry name" value="Aldehyde_DH_NAD(P)"/>
</dbReference>
<dbReference type="GO" id="GO:0120553">
    <property type="term" value="F:farnesal dehydrogenase (NAD+) activity"/>
    <property type="evidence" value="ECO:0007669"/>
    <property type="project" value="UniProtKB-EC"/>
</dbReference>
<evidence type="ECO:0000256" key="10">
    <source>
        <dbReference type="ARBA" id="ARBA00022989"/>
    </source>
</evidence>
<dbReference type="EMBL" id="JAACNH010000002">
    <property type="protein sequence ID" value="KAG8451694.1"/>
    <property type="molecule type" value="Genomic_DNA"/>
</dbReference>
<evidence type="ECO:0000256" key="20">
    <source>
        <dbReference type="ARBA" id="ARBA00048607"/>
    </source>
</evidence>
<keyword evidence="5" id="KW-0597">Phosphoprotein</keyword>
<comment type="catalytic activity">
    <reaction evidence="15">
        <text>2,6,10,14-tetramethylpentadecanal + NAD(+) + H2O = 2,6,10,14-tetramethylpentadecanoate + NADH + 2 H(+)</text>
        <dbReference type="Rhea" id="RHEA:44016"/>
        <dbReference type="ChEBI" id="CHEBI:15377"/>
        <dbReference type="ChEBI" id="CHEBI:15378"/>
        <dbReference type="ChEBI" id="CHEBI:49189"/>
        <dbReference type="ChEBI" id="CHEBI:57540"/>
        <dbReference type="ChEBI" id="CHEBI:57945"/>
        <dbReference type="ChEBI" id="CHEBI:77268"/>
    </reaction>
</comment>
<dbReference type="GO" id="GO:0006631">
    <property type="term" value="P:fatty acid metabolic process"/>
    <property type="evidence" value="ECO:0007669"/>
    <property type="project" value="UniProtKB-KW"/>
</dbReference>
<evidence type="ECO:0000256" key="14">
    <source>
        <dbReference type="ARBA" id="ARBA00023136"/>
    </source>
</evidence>
<evidence type="ECO:0000256" key="23">
    <source>
        <dbReference type="ARBA" id="ARBA00048826"/>
    </source>
</evidence>
<dbReference type="OrthoDB" id="440325at2759"/>
<evidence type="ECO:0000256" key="30">
    <source>
        <dbReference type="PROSITE-ProRule" id="PRU10007"/>
    </source>
</evidence>
<dbReference type="FunFam" id="3.40.605.10:FF:000004">
    <property type="entry name" value="Aldehyde dehydrogenase"/>
    <property type="match status" value="1"/>
</dbReference>
<comment type="catalytic activity">
    <reaction evidence="24">
        <text>a fatty aldehyde + NAD(+) + H2O = a fatty acid + NADH + 2 H(+)</text>
        <dbReference type="Rhea" id="RHEA:49832"/>
        <dbReference type="ChEBI" id="CHEBI:15377"/>
        <dbReference type="ChEBI" id="CHEBI:15378"/>
        <dbReference type="ChEBI" id="CHEBI:28868"/>
        <dbReference type="ChEBI" id="CHEBI:35746"/>
        <dbReference type="ChEBI" id="CHEBI:57540"/>
        <dbReference type="ChEBI" id="CHEBI:57945"/>
    </reaction>
</comment>
<comment type="catalytic activity">
    <reaction evidence="26">
        <text>hexadecanoate + NADH + 2 H(+) = hexadecanal + NAD(+) + H2O</text>
        <dbReference type="Rhea" id="RHEA:33739"/>
        <dbReference type="ChEBI" id="CHEBI:7896"/>
        <dbReference type="ChEBI" id="CHEBI:15377"/>
        <dbReference type="ChEBI" id="CHEBI:15378"/>
        <dbReference type="ChEBI" id="CHEBI:17600"/>
        <dbReference type="ChEBI" id="CHEBI:57540"/>
        <dbReference type="ChEBI" id="CHEBI:57945"/>
    </reaction>
</comment>
<accession>A0A8T2K796</accession>
<dbReference type="InterPro" id="IPR016160">
    <property type="entry name" value="Ald_DH_CS_CYS"/>
</dbReference>
<keyword evidence="12" id="KW-0520">NAD</keyword>